<dbReference type="Gene3D" id="2.60.40.1120">
    <property type="entry name" value="Carboxypeptidase-like, regulatory domain"/>
    <property type="match status" value="1"/>
</dbReference>
<dbReference type="Pfam" id="PF13620">
    <property type="entry name" value="CarboxypepD_reg"/>
    <property type="match status" value="1"/>
</dbReference>
<dbReference type="InterPro" id="IPR008969">
    <property type="entry name" value="CarboxyPept-like_regulatory"/>
</dbReference>
<dbReference type="InterPro" id="IPR037066">
    <property type="entry name" value="Plug_dom_sf"/>
</dbReference>
<sequence>MSFLYRFVCLCLCLTASAASAQVNYSAAPASSQIIRGTIFDADTDQPLPNATLQLEDALQVYGATSDRNGAFSFGRVPVGRYQLVARFLGYETQVITEILLESGKEQVIDVRLRAGAETLVETVVKGRRPDNTLSSVQTITPEQVLRFPATYLDPARLATAYAGVINTNDQANNLSVRGNAPSGLVWRLEGVEIVNPNHLSNAGTIGDRALPSGGGVNLLSAQLLSSTRFLSGAFTPEYGNTLGGVMDMRFREGNNQKHEYTAQVGLIGLDVAAEGPLNRRTGASYLVNLRYSFTGLLGLMGVSFGGEDIRFGDLSVNLALPTRRGKLTLFGVMGKSSNDFTAKADSLREEDKDRFSIRFDSWMSAGGLTYTQMLGGRWQWRVSAVASANKNDRDQYPGSLTGAMPVGNPFQYDRTTNARATLHNQFNYRLRDDRRLQLGLYLTRWYGSMGVWRDRAPLGFPRSGRVQEGILWSWLIQPYANYIWTPSEKLTLNVGVHGNLFTVNKNSVALEPRASVRWQPVERQAFTLAYGLHSQTQQPVTYLTEALRGSGESFRNLGVGLTRSHHLVLGHTFQIDESSSVRTEVYYQSLFNVPVSSRLVGGVPVGYSVLNLIDINELGERPEPLVNKGKGRNAGLELTYQKLLVKNYYLLVSGSLYDSRYQALDGVWRDTRFNGRHAINLTGGKEYVTQRNTYTRIWGFNGRVTQLGGFRDRPINLEASRQAGATVYAGSDFSVQLPDYFRADLRVYWKKNRARYSRTLSLDLMNVTGAKNQAYSYYDAVQRKVVQKFQLGLLPILNYRWEF</sequence>
<comment type="caution">
    <text evidence="2">The sequence shown here is derived from an EMBL/GenBank/DDBJ whole genome shotgun (WGS) entry which is preliminary data.</text>
</comment>
<accession>A0A7J5TY77</accession>
<dbReference type="AlphaFoldDB" id="A0A7J5TY77"/>
<proteinExistence type="predicted"/>
<reference evidence="2 3" key="1">
    <citation type="submission" date="2019-10" db="EMBL/GenBank/DDBJ databases">
        <title>Rudanella paleaurantiibacter sp. nov., isolated from sludge.</title>
        <authorList>
            <person name="Xu S.Q."/>
        </authorList>
    </citation>
    <scope>NUCLEOTIDE SEQUENCE [LARGE SCALE GENOMIC DNA]</scope>
    <source>
        <strain evidence="2 3">HX-22-17</strain>
    </source>
</reference>
<dbReference type="SUPFAM" id="SSF49464">
    <property type="entry name" value="Carboxypeptidase regulatory domain-like"/>
    <property type="match status" value="1"/>
</dbReference>
<protein>
    <submittedName>
        <fullName evidence="2">TonB-dependent receptor plug domain-containing protein</fullName>
    </submittedName>
</protein>
<keyword evidence="3" id="KW-1185">Reference proteome</keyword>
<dbReference type="SUPFAM" id="SSF56935">
    <property type="entry name" value="Porins"/>
    <property type="match status" value="1"/>
</dbReference>
<name>A0A7J5TY77_9BACT</name>
<evidence type="ECO:0000256" key="1">
    <source>
        <dbReference type="SAM" id="SignalP"/>
    </source>
</evidence>
<evidence type="ECO:0000313" key="2">
    <source>
        <dbReference type="EMBL" id="KAB7730021.1"/>
    </source>
</evidence>
<dbReference type="Proteomes" id="UP000488299">
    <property type="component" value="Unassembled WGS sequence"/>
</dbReference>
<dbReference type="RefSeq" id="WP_152124638.1">
    <property type="nucleotide sequence ID" value="NZ_WELI01000005.1"/>
</dbReference>
<gene>
    <name evidence="2" type="ORF">F5984_12610</name>
</gene>
<organism evidence="2 3">
    <name type="scientific">Rudanella paleaurantiibacter</name>
    <dbReference type="NCBI Taxonomy" id="2614655"/>
    <lineage>
        <taxon>Bacteria</taxon>
        <taxon>Pseudomonadati</taxon>
        <taxon>Bacteroidota</taxon>
        <taxon>Cytophagia</taxon>
        <taxon>Cytophagales</taxon>
        <taxon>Cytophagaceae</taxon>
        <taxon>Rudanella</taxon>
    </lineage>
</organism>
<keyword evidence="2" id="KW-0675">Receptor</keyword>
<keyword evidence="1" id="KW-0732">Signal</keyword>
<dbReference type="Gene3D" id="2.170.130.10">
    <property type="entry name" value="TonB-dependent receptor, plug domain"/>
    <property type="match status" value="1"/>
</dbReference>
<feature type="chain" id="PRO_5029505728" evidence="1">
    <location>
        <begin position="22"/>
        <end position="804"/>
    </location>
</feature>
<evidence type="ECO:0000313" key="3">
    <source>
        <dbReference type="Proteomes" id="UP000488299"/>
    </source>
</evidence>
<dbReference type="EMBL" id="WELI01000005">
    <property type="protein sequence ID" value="KAB7730021.1"/>
    <property type="molecule type" value="Genomic_DNA"/>
</dbReference>
<feature type="signal peptide" evidence="1">
    <location>
        <begin position="1"/>
        <end position="21"/>
    </location>
</feature>